<proteinExistence type="predicted"/>
<dbReference type="RefSeq" id="WP_202957496.1">
    <property type="nucleotide sequence ID" value="NZ_JAPCID010000056.1"/>
</dbReference>
<protein>
    <submittedName>
        <fullName evidence="3">50S ribosome-binding GTPase</fullName>
    </submittedName>
</protein>
<keyword evidence="1" id="KW-1133">Transmembrane helix</keyword>
<comment type="caution">
    <text evidence="3">The sequence shown here is derived from an EMBL/GenBank/DDBJ whole genome shotgun (WGS) entry which is preliminary data.</text>
</comment>
<dbReference type="EMBL" id="JAPCID010000056">
    <property type="protein sequence ID" value="MDA0141415.1"/>
    <property type="molecule type" value="Genomic_DNA"/>
</dbReference>
<reference evidence="3" key="1">
    <citation type="submission" date="2022-10" db="EMBL/GenBank/DDBJ databases">
        <title>The WGS of Solirubrobacter sp. CPCC 204708.</title>
        <authorList>
            <person name="Jiang Z."/>
        </authorList>
    </citation>
    <scope>NUCLEOTIDE SEQUENCE</scope>
    <source>
        <strain evidence="3">CPCC 204708</strain>
    </source>
</reference>
<feature type="transmembrane region" description="Helical" evidence="1">
    <location>
        <begin position="407"/>
        <end position="430"/>
    </location>
</feature>
<evidence type="ECO:0000256" key="1">
    <source>
        <dbReference type="SAM" id="Phobius"/>
    </source>
</evidence>
<dbReference type="Pfam" id="PF01926">
    <property type="entry name" value="MMR_HSR1"/>
    <property type="match status" value="1"/>
</dbReference>
<evidence type="ECO:0000259" key="2">
    <source>
        <dbReference type="Pfam" id="PF01926"/>
    </source>
</evidence>
<evidence type="ECO:0000313" key="3">
    <source>
        <dbReference type="EMBL" id="MDA0141415.1"/>
    </source>
</evidence>
<keyword evidence="1" id="KW-0472">Membrane</keyword>
<dbReference type="InterPro" id="IPR027417">
    <property type="entry name" value="P-loop_NTPase"/>
</dbReference>
<dbReference type="Gene3D" id="3.40.50.300">
    <property type="entry name" value="P-loop containing nucleotide triphosphate hydrolases"/>
    <property type="match status" value="1"/>
</dbReference>
<accession>A0ABT4RT46</accession>
<dbReference type="SUPFAM" id="SSF52540">
    <property type="entry name" value="P-loop containing nucleoside triphosphate hydrolases"/>
    <property type="match status" value="1"/>
</dbReference>
<organism evidence="3 4">
    <name type="scientific">Solirubrobacter deserti</name>
    <dbReference type="NCBI Taxonomy" id="2282478"/>
    <lineage>
        <taxon>Bacteria</taxon>
        <taxon>Bacillati</taxon>
        <taxon>Actinomycetota</taxon>
        <taxon>Thermoleophilia</taxon>
        <taxon>Solirubrobacterales</taxon>
        <taxon>Solirubrobacteraceae</taxon>
        <taxon>Solirubrobacter</taxon>
    </lineage>
</organism>
<keyword evidence="4" id="KW-1185">Reference proteome</keyword>
<evidence type="ECO:0000313" key="4">
    <source>
        <dbReference type="Proteomes" id="UP001147700"/>
    </source>
</evidence>
<dbReference type="PANTHER" id="PTHR42698:SF1">
    <property type="entry name" value="GTPASE ERA, MITOCHONDRIAL"/>
    <property type="match status" value="1"/>
</dbReference>
<gene>
    <name evidence="3" type="ORF">OJ962_28220</name>
</gene>
<dbReference type="PANTHER" id="PTHR42698">
    <property type="entry name" value="GTPASE ERA"/>
    <property type="match status" value="1"/>
</dbReference>
<sequence length="538" mass="57218">MSKLDQRLSALAEAVELAEGRLDPEVVAPARALVRRAGERLGHGLDATVVALAGPTGAGKSTLFNLLVGRELSRSGVRRPTTSTTTAAVGEAVEPALLDWLEIRQRHALGPEAPEGLALLDLPDFDSIEAAHRAEVDRLVRMVDLLVWVVDPQKYADATLHEGYLRPMAGHAAAMLVVLNQADLLGDQVDRARKDLQRVLASSGLGDMPVLALSARTGQGTDALREAVEERVRSRKAALARLEADVSSVAEPLRAAAGKGRAAGVSRRDRERLVAALSDAAGLPGVVRAVERAHKHRGALAAGVPWISWVRRLRPDPLRRLGLERAQAEDARTSLPPPTPVERSLLDSAIRTLAHDASSGLPEPWPALARRAATAEEGALADRLDRAMAGADLRMTRPRWWRVARGLQLACALAAAAGALWLVALAGLGYLQLDDVVPTPDIGGVPAPTALLIGGLLAGLLLALIARLVNRAGARRRARRARRALHERITGVAEELVIAPLEVELAVPAALGRALKGERKRGRGLEAHEHLARVGAAQ</sequence>
<feature type="domain" description="G" evidence="2">
    <location>
        <begin position="50"/>
        <end position="180"/>
    </location>
</feature>
<keyword evidence="1" id="KW-0812">Transmembrane</keyword>
<dbReference type="Proteomes" id="UP001147700">
    <property type="component" value="Unassembled WGS sequence"/>
</dbReference>
<dbReference type="InterPro" id="IPR006073">
    <property type="entry name" value="GTP-bd"/>
</dbReference>
<feature type="transmembrane region" description="Helical" evidence="1">
    <location>
        <begin position="450"/>
        <end position="470"/>
    </location>
</feature>
<name>A0ABT4RT46_9ACTN</name>
<dbReference type="InterPro" id="IPR005662">
    <property type="entry name" value="GTPase_Era-like"/>
</dbReference>